<evidence type="ECO:0000313" key="3">
    <source>
        <dbReference type="Proteomes" id="UP001454036"/>
    </source>
</evidence>
<evidence type="ECO:0000256" key="1">
    <source>
        <dbReference type="SAM" id="MobiDB-lite"/>
    </source>
</evidence>
<name>A0AAV3S146_LITER</name>
<comment type="caution">
    <text evidence="2">The sequence shown here is derived from an EMBL/GenBank/DDBJ whole genome shotgun (WGS) entry which is preliminary data.</text>
</comment>
<gene>
    <name evidence="2" type="ORF">LIER_34737</name>
</gene>
<accession>A0AAV3S146</accession>
<organism evidence="2 3">
    <name type="scientific">Lithospermum erythrorhizon</name>
    <name type="common">Purple gromwell</name>
    <name type="synonym">Lithospermum officinale var. erythrorhizon</name>
    <dbReference type="NCBI Taxonomy" id="34254"/>
    <lineage>
        <taxon>Eukaryota</taxon>
        <taxon>Viridiplantae</taxon>
        <taxon>Streptophyta</taxon>
        <taxon>Embryophyta</taxon>
        <taxon>Tracheophyta</taxon>
        <taxon>Spermatophyta</taxon>
        <taxon>Magnoliopsida</taxon>
        <taxon>eudicotyledons</taxon>
        <taxon>Gunneridae</taxon>
        <taxon>Pentapetalae</taxon>
        <taxon>asterids</taxon>
        <taxon>lamiids</taxon>
        <taxon>Boraginales</taxon>
        <taxon>Boraginaceae</taxon>
        <taxon>Boraginoideae</taxon>
        <taxon>Lithospermeae</taxon>
        <taxon>Lithospermum</taxon>
    </lineage>
</organism>
<dbReference type="AlphaFoldDB" id="A0AAV3S146"/>
<proteinExistence type="predicted"/>
<dbReference type="EMBL" id="BAABME010014726">
    <property type="protein sequence ID" value="GAA0187449.1"/>
    <property type="molecule type" value="Genomic_DNA"/>
</dbReference>
<sequence>MVDAERQIKRKQAYNAANKDAINKKRGETSSVPSNRDEIDRKQRERYAAKKQKGVQLTVDPPIDGRTLILPRVPACTYCGAYKFYNETANFCCSLGQFEKRNGGIYTVQAQGPIKHFLNDLFLRDSLVPMTGNHLLRSAVRKAEPGICTVRAQGPIKHFYDPAEQTANRTAALPRLRDQLLLGLFL</sequence>
<reference evidence="2 3" key="1">
    <citation type="submission" date="2024-01" db="EMBL/GenBank/DDBJ databases">
        <title>The complete chloroplast genome sequence of Lithospermum erythrorhizon: insights into the phylogenetic relationship among Boraginaceae species and the maternal lineages of purple gromwells.</title>
        <authorList>
            <person name="Okada T."/>
            <person name="Watanabe K."/>
        </authorList>
    </citation>
    <scope>NUCLEOTIDE SEQUENCE [LARGE SCALE GENOMIC DNA]</scope>
</reference>
<feature type="region of interest" description="Disordered" evidence="1">
    <location>
        <begin position="1"/>
        <end position="40"/>
    </location>
</feature>
<evidence type="ECO:0000313" key="2">
    <source>
        <dbReference type="EMBL" id="GAA0187449.1"/>
    </source>
</evidence>
<protein>
    <submittedName>
        <fullName evidence="2">Uncharacterized protein</fullName>
    </submittedName>
</protein>
<keyword evidence="3" id="KW-1185">Reference proteome</keyword>
<dbReference type="Proteomes" id="UP001454036">
    <property type="component" value="Unassembled WGS sequence"/>
</dbReference>